<comment type="caution">
    <text evidence="8">The sequence shown here is derived from an EMBL/GenBank/DDBJ whole genome shotgun (WGS) entry which is preliminary data.</text>
</comment>
<dbReference type="InterPro" id="IPR051323">
    <property type="entry name" value="AtsK-like"/>
</dbReference>
<dbReference type="Pfam" id="PF02668">
    <property type="entry name" value="TauD"/>
    <property type="match status" value="1"/>
</dbReference>
<evidence type="ECO:0000256" key="4">
    <source>
        <dbReference type="ARBA" id="ARBA00022964"/>
    </source>
</evidence>
<keyword evidence="4 8" id="KW-0223">Dioxygenase</keyword>
<keyword evidence="9" id="KW-1185">Reference proteome</keyword>
<evidence type="ECO:0000259" key="7">
    <source>
        <dbReference type="Pfam" id="PF02668"/>
    </source>
</evidence>
<dbReference type="InterPro" id="IPR042098">
    <property type="entry name" value="TauD-like_sf"/>
</dbReference>
<accession>A0ABN8GAL1</accession>
<evidence type="ECO:0000256" key="2">
    <source>
        <dbReference type="ARBA" id="ARBA00005896"/>
    </source>
</evidence>
<dbReference type="Proteomes" id="UP000838686">
    <property type="component" value="Unassembled WGS sequence"/>
</dbReference>
<dbReference type="PANTHER" id="PTHR30468:SF5">
    <property type="entry name" value="ALPHA-KETOGLUTARATE-DEPENDENT SULFATE ESTER DIOXYGENASE"/>
    <property type="match status" value="1"/>
</dbReference>
<organism evidence="8 9">
    <name type="scientific">Paenibacillus plantiphilus</name>
    <dbReference type="NCBI Taxonomy" id="2905650"/>
    <lineage>
        <taxon>Bacteria</taxon>
        <taxon>Bacillati</taxon>
        <taxon>Bacillota</taxon>
        <taxon>Bacilli</taxon>
        <taxon>Bacillales</taxon>
        <taxon>Paenibacillaceae</taxon>
        <taxon>Paenibacillus</taxon>
    </lineage>
</organism>
<evidence type="ECO:0000256" key="1">
    <source>
        <dbReference type="ARBA" id="ARBA00001954"/>
    </source>
</evidence>
<dbReference type="Gene3D" id="3.60.130.10">
    <property type="entry name" value="Clavaminate synthase-like"/>
    <property type="match status" value="1"/>
</dbReference>
<comment type="similarity">
    <text evidence="2">Belongs to the TfdA dioxygenase family.</text>
</comment>
<evidence type="ECO:0000313" key="9">
    <source>
        <dbReference type="Proteomes" id="UP000838686"/>
    </source>
</evidence>
<dbReference type="EC" id="1.14.11.-" evidence="8"/>
<reference evidence="8" key="1">
    <citation type="submission" date="2022-01" db="EMBL/GenBank/DDBJ databases">
        <authorList>
            <person name="Criscuolo A."/>
        </authorList>
    </citation>
    <scope>NUCLEOTIDE SEQUENCE</scope>
    <source>
        <strain evidence="8">CIP111893</strain>
    </source>
</reference>
<dbReference type="InterPro" id="IPR003819">
    <property type="entry name" value="TauD/TfdA-like"/>
</dbReference>
<protein>
    <submittedName>
        <fullName evidence="8">Alpha-ketoglutarate-dependent sulfate ester dioxygenase</fullName>
        <ecNumber evidence="8">1.14.11.-</ecNumber>
    </submittedName>
</protein>
<comment type="cofactor">
    <cofactor evidence="1">
        <name>Fe(2+)</name>
        <dbReference type="ChEBI" id="CHEBI:29033"/>
    </cofactor>
</comment>
<dbReference type="GO" id="GO:0051213">
    <property type="term" value="F:dioxygenase activity"/>
    <property type="evidence" value="ECO:0007669"/>
    <property type="project" value="UniProtKB-KW"/>
</dbReference>
<feature type="domain" description="TauD/TfdA-like" evidence="7">
    <location>
        <begin position="50"/>
        <end position="314"/>
    </location>
</feature>
<evidence type="ECO:0000256" key="3">
    <source>
        <dbReference type="ARBA" id="ARBA00022723"/>
    </source>
</evidence>
<evidence type="ECO:0000256" key="5">
    <source>
        <dbReference type="ARBA" id="ARBA00023002"/>
    </source>
</evidence>
<dbReference type="PANTHER" id="PTHR30468">
    <property type="entry name" value="ALPHA-KETOGLUTARATE-DEPENDENT SULFONATE DIOXYGENASE"/>
    <property type="match status" value="1"/>
</dbReference>
<keyword evidence="5 8" id="KW-0560">Oxidoreductase</keyword>
<dbReference type="SUPFAM" id="SSF51197">
    <property type="entry name" value="Clavaminate synthase-like"/>
    <property type="match status" value="1"/>
</dbReference>
<evidence type="ECO:0000313" key="8">
    <source>
        <dbReference type="EMBL" id="CAH1202579.1"/>
    </source>
</evidence>
<proteinExistence type="inferred from homology"/>
<name>A0ABN8GAL1_9BACL</name>
<evidence type="ECO:0000256" key="6">
    <source>
        <dbReference type="ARBA" id="ARBA00023004"/>
    </source>
</evidence>
<keyword evidence="6" id="KW-0408">Iron</keyword>
<gene>
    <name evidence="8" type="primary">atsK</name>
    <name evidence="8" type="ORF">PAECIP111893_01839</name>
</gene>
<sequence>MNIDANVKRESPIEITCFRRLVQPVESSKEVIGMSTVEQNRIVEGTNVEVLPIAGRIGAEIRGVKLAGDLDGAQAAAIREALLKYKVIFFRGQNHLDDAEQESLAGLFGAPVAHPTVPIKQGTDYLLELNSAHGGRADSWHTDVSFVDAYPQASILRAVVVPESGGDTVWANTAAAYEHLPEHLRNFVDGLWAVHSNEYDYAAQKPSITEEAARYYKEVFTSTKYETEHPLVRVHPETGERTLLLGHFAKRIIGLSSADSANLLTLLQNHIIRLENTVRWRWAAGDVVIWDNRATQHYAVNDYGDQQRIVRRVTVDGDVPVSIDGRKSVTTIITPSQPAAASIEEAS</sequence>
<dbReference type="EMBL" id="CAKMMF010000008">
    <property type="protein sequence ID" value="CAH1202579.1"/>
    <property type="molecule type" value="Genomic_DNA"/>
</dbReference>
<keyword evidence="3" id="KW-0479">Metal-binding</keyword>